<dbReference type="NCBIfam" id="TIGR01031">
    <property type="entry name" value="rpmF_bact"/>
    <property type="match status" value="1"/>
</dbReference>
<dbReference type="HAMAP" id="MF_00340">
    <property type="entry name" value="Ribosomal_bL32"/>
    <property type="match status" value="1"/>
</dbReference>
<dbReference type="AlphaFoldDB" id="I6NJJ0"/>
<keyword evidence="6" id="KW-0934">Plastid</keyword>
<evidence type="ECO:0000313" key="6">
    <source>
        <dbReference type="EMBL" id="AEW12958.1"/>
    </source>
</evidence>
<evidence type="ECO:0000256" key="1">
    <source>
        <dbReference type="ARBA" id="ARBA00008560"/>
    </source>
</evidence>
<dbReference type="GO" id="GO:0015934">
    <property type="term" value="C:large ribosomal subunit"/>
    <property type="evidence" value="ECO:0007669"/>
    <property type="project" value="InterPro"/>
</dbReference>
<proteinExistence type="inferred from homology"/>
<dbReference type="GO" id="GO:0006412">
    <property type="term" value="P:translation"/>
    <property type="evidence" value="ECO:0007669"/>
    <property type="project" value="UniProtKB-UniRule"/>
</dbReference>
<evidence type="ECO:0000256" key="3">
    <source>
        <dbReference type="ARBA" id="ARBA00023274"/>
    </source>
</evidence>
<geneLocation type="chloroplast" evidence="6"/>
<protein>
    <recommendedName>
        <fullName evidence="4">Large ribosomal subunit protein bL32c</fullName>
    </recommendedName>
</protein>
<organism evidence="6">
    <name type="scientific">Colacium vesiculosum</name>
    <dbReference type="NCBI Taxonomy" id="102910"/>
    <lineage>
        <taxon>Eukaryota</taxon>
        <taxon>Discoba</taxon>
        <taxon>Euglenozoa</taxon>
        <taxon>Euglenida</taxon>
        <taxon>Spirocuta</taxon>
        <taxon>Euglenophyceae</taxon>
        <taxon>Euglenales</taxon>
        <taxon>Euglenaceae</taxon>
        <taxon>Colacium</taxon>
    </lineage>
</organism>
<sequence>MAVPKKKMSKSRRNSRRNTWKKKVLKQVQLALTIGNSLSNANIILS</sequence>
<evidence type="ECO:0000256" key="5">
    <source>
        <dbReference type="SAM" id="MobiDB-lite"/>
    </source>
</evidence>
<dbReference type="InterPro" id="IPR011332">
    <property type="entry name" value="Ribosomal_zn-bd"/>
</dbReference>
<name>I6NJJ0_9EUGL</name>
<keyword evidence="2 4" id="KW-0689">Ribosomal protein</keyword>
<dbReference type="InterPro" id="IPR002677">
    <property type="entry name" value="Ribosomal_bL32"/>
</dbReference>
<evidence type="ECO:0000256" key="4">
    <source>
        <dbReference type="HAMAP-Rule" id="MF_00340"/>
    </source>
</evidence>
<reference evidence="6" key="1">
    <citation type="journal article" date="2013" name="J. Eukaryot. Microbiol.">
        <title>Tracing patterns of chloroplast evolution in euglenoids: contributions from Colacium vesiculosum and Strombomonas acuminata (Euglenophyta).</title>
        <authorList>
            <person name="Wiegert K.E."/>
            <person name="Bennett M.S."/>
            <person name="Triemer R.E."/>
        </authorList>
    </citation>
    <scope>NUCLEOTIDE SEQUENCE</scope>
</reference>
<dbReference type="SUPFAM" id="SSF57829">
    <property type="entry name" value="Zn-binding ribosomal proteins"/>
    <property type="match status" value="1"/>
</dbReference>
<comment type="subcellular location">
    <subcellularLocation>
        <location evidence="4">Plastid</location>
        <location evidence="4">Chloroplast</location>
    </subcellularLocation>
</comment>
<dbReference type="EMBL" id="JN674636">
    <property type="protein sequence ID" value="AEW12958.1"/>
    <property type="molecule type" value="Genomic_DNA"/>
</dbReference>
<dbReference type="GO" id="GO:0009507">
    <property type="term" value="C:chloroplast"/>
    <property type="evidence" value="ECO:0007669"/>
    <property type="project" value="UniProtKB-SubCell"/>
</dbReference>
<keyword evidence="6" id="KW-0150">Chloroplast</keyword>
<feature type="region of interest" description="Disordered" evidence="5">
    <location>
        <begin position="1"/>
        <end position="22"/>
    </location>
</feature>
<gene>
    <name evidence="4 6" type="primary">rpl32</name>
</gene>
<accession>I6NJJ0</accession>
<dbReference type="Pfam" id="PF01783">
    <property type="entry name" value="Ribosomal_L32p"/>
    <property type="match status" value="1"/>
</dbReference>
<dbReference type="GO" id="GO:0003735">
    <property type="term" value="F:structural constituent of ribosome"/>
    <property type="evidence" value="ECO:0007669"/>
    <property type="project" value="InterPro"/>
</dbReference>
<evidence type="ECO:0000256" key="2">
    <source>
        <dbReference type="ARBA" id="ARBA00022980"/>
    </source>
</evidence>
<keyword evidence="3 4" id="KW-0687">Ribonucleoprotein</keyword>
<comment type="similarity">
    <text evidence="1 4">Belongs to the bacterial ribosomal protein bL32 family.</text>
</comment>